<accession>A0ABW5CML7</accession>
<name>A0ABW5CML7_9HYPH</name>
<keyword evidence="3" id="KW-1185">Reference proteome</keyword>
<comment type="caution">
    <text evidence="2">The sequence shown here is derived from an EMBL/GenBank/DDBJ whole genome shotgun (WGS) entry which is preliminary data.</text>
</comment>
<feature type="chain" id="PRO_5047227132" evidence="1">
    <location>
        <begin position="22"/>
        <end position="109"/>
    </location>
</feature>
<reference evidence="3" key="1">
    <citation type="journal article" date="2019" name="Int. J. Syst. Evol. Microbiol.">
        <title>The Global Catalogue of Microorganisms (GCM) 10K type strain sequencing project: providing services to taxonomists for standard genome sequencing and annotation.</title>
        <authorList>
            <consortium name="The Broad Institute Genomics Platform"/>
            <consortium name="The Broad Institute Genome Sequencing Center for Infectious Disease"/>
            <person name="Wu L."/>
            <person name="Ma J."/>
        </authorList>
    </citation>
    <scope>NUCLEOTIDE SEQUENCE [LARGE SCALE GENOMIC DNA]</scope>
    <source>
        <strain evidence="3">ZS-35-S2</strain>
    </source>
</reference>
<evidence type="ECO:0000313" key="2">
    <source>
        <dbReference type="EMBL" id="MFD2236998.1"/>
    </source>
</evidence>
<sequence>MRTALLAASAAAIAFAAPAFAQTTTTTTTTVIEETTASPVIEIPAPVRTYVVEQARPSVTLEGRVVRGEILPDTVEYYEIPEQPDYAYTIVNDQRVIVRPSTREIIEVY</sequence>
<proteinExistence type="predicted"/>
<protein>
    <submittedName>
        <fullName evidence="2">DUF1236 domain-containing protein</fullName>
    </submittedName>
</protein>
<evidence type="ECO:0000256" key="1">
    <source>
        <dbReference type="SAM" id="SignalP"/>
    </source>
</evidence>
<gene>
    <name evidence="2" type="ORF">ACFSKQ_05890</name>
</gene>
<dbReference type="Proteomes" id="UP001597371">
    <property type="component" value="Unassembled WGS sequence"/>
</dbReference>
<dbReference type="RefSeq" id="WP_209736857.1">
    <property type="nucleotide sequence ID" value="NZ_CP072611.1"/>
</dbReference>
<evidence type="ECO:0000313" key="3">
    <source>
        <dbReference type="Proteomes" id="UP001597371"/>
    </source>
</evidence>
<dbReference type="EMBL" id="JBHUIJ010000006">
    <property type="protein sequence ID" value="MFD2236998.1"/>
    <property type="molecule type" value="Genomic_DNA"/>
</dbReference>
<organism evidence="2 3">
    <name type="scientific">Aureimonas populi</name>
    <dbReference type="NCBI Taxonomy" id="1701758"/>
    <lineage>
        <taxon>Bacteria</taxon>
        <taxon>Pseudomonadati</taxon>
        <taxon>Pseudomonadota</taxon>
        <taxon>Alphaproteobacteria</taxon>
        <taxon>Hyphomicrobiales</taxon>
        <taxon>Aurantimonadaceae</taxon>
        <taxon>Aureimonas</taxon>
    </lineage>
</organism>
<feature type="signal peptide" evidence="1">
    <location>
        <begin position="1"/>
        <end position="21"/>
    </location>
</feature>
<dbReference type="Pfam" id="PF06823">
    <property type="entry name" value="DUF1236"/>
    <property type="match status" value="1"/>
</dbReference>
<dbReference type="InterPro" id="IPR009642">
    <property type="entry name" value="DUF1236"/>
</dbReference>
<keyword evidence="1" id="KW-0732">Signal</keyword>